<sequence>MTGTDTVIDALSTDAKSPSLAVRRGRLSRVFFEYGSEENVAVKRLLSEWTTRETSQEGSEVRRQTYEGESRE</sequence>
<gene>
    <name evidence="2" type="ORF">FQA47_022559</name>
</gene>
<organism evidence="2 3">
    <name type="scientific">Oryzias melastigma</name>
    <name type="common">Marine medaka</name>
    <dbReference type="NCBI Taxonomy" id="30732"/>
    <lineage>
        <taxon>Eukaryota</taxon>
        <taxon>Metazoa</taxon>
        <taxon>Chordata</taxon>
        <taxon>Craniata</taxon>
        <taxon>Vertebrata</taxon>
        <taxon>Euteleostomi</taxon>
        <taxon>Actinopterygii</taxon>
        <taxon>Neopterygii</taxon>
        <taxon>Teleostei</taxon>
        <taxon>Neoteleostei</taxon>
        <taxon>Acanthomorphata</taxon>
        <taxon>Ovalentaria</taxon>
        <taxon>Atherinomorphae</taxon>
        <taxon>Beloniformes</taxon>
        <taxon>Adrianichthyidae</taxon>
        <taxon>Oryziinae</taxon>
        <taxon>Oryzias</taxon>
    </lineage>
</organism>
<evidence type="ECO:0000256" key="1">
    <source>
        <dbReference type="SAM" id="MobiDB-lite"/>
    </source>
</evidence>
<reference evidence="2" key="1">
    <citation type="journal article" name="BMC Genomics">
        <title>Long-read sequencing and de novo genome assembly of marine medaka (Oryzias melastigma).</title>
        <authorList>
            <person name="Liang P."/>
            <person name="Saqib H.S.A."/>
            <person name="Ni X."/>
            <person name="Shen Y."/>
        </authorList>
    </citation>
    <scope>NUCLEOTIDE SEQUENCE</scope>
    <source>
        <strain evidence="2">Bigg-433</strain>
    </source>
</reference>
<evidence type="ECO:0000313" key="3">
    <source>
        <dbReference type="Proteomes" id="UP000646548"/>
    </source>
</evidence>
<evidence type="ECO:0000313" key="2">
    <source>
        <dbReference type="EMBL" id="KAF6727293.1"/>
    </source>
</evidence>
<comment type="caution">
    <text evidence="2">The sequence shown here is derived from an EMBL/GenBank/DDBJ whole genome shotgun (WGS) entry which is preliminary data.</text>
</comment>
<protein>
    <submittedName>
        <fullName evidence="2">Uncharacterized protein</fullName>
    </submittedName>
</protein>
<dbReference type="AlphaFoldDB" id="A0A834CES1"/>
<dbReference type="Proteomes" id="UP000646548">
    <property type="component" value="Unassembled WGS sequence"/>
</dbReference>
<dbReference type="EMBL" id="WKFB01000307">
    <property type="protein sequence ID" value="KAF6727293.1"/>
    <property type="molecule type" value="Genomic_DNA"/>
</dbReference>
<proteinExistence type="predicted"/>
<name>A0A834CES1_ORYME</name>
<accession>A0A834CES1</accession>
<feature type="region of interest" description="Disordered" evidence="1">
    <location>
        <begin position="51"/>
        <end position="72"/>
    </location>
</feature>